<proteinExistence type="inferred from homology"/>
<dbReference type="InterPro" id="IPR007712">
    <property type="entry name" value="RelE/ParE_toxin"/>
</dbReference>
<evidence type="ECO:0000256" key="1">
    <source>
        <dbReference type="ARBA" id="ARBA00006226"/>
    </source>
</evidence>
<comment type="caution">
    <text evidence="3">The sequence shown here is derived from an EMBL/GenBank/DDBJ whole genome shotgun (WGS) entry which is preliminary data.</text>
</comment>
<reference evidence="3 4" key="1">
    <citation type="journal article" date="2020" name="Microorganisms">
        <title>Osmotic Adaptation and Compatible Solute Biosynthesis of Phototrophic Bacteria as Revealed from Genome Analyses.</title>
        <authorList>
            <person name="Imhoff J.F."/>
            <person name="Rahn T."/>
            <person name="Kunzel S."/>
            <person name="Keller A."/>
            <person name="Neulinger S.C."/>
        </authorList>
    </citation>
    <scope>NUCLEOTIDE SEQUENCE [LARGE SCALE GENOMIC DNA]</scope>
    <source>
        <strain evidence="3 4">DSM 6210</strain>
    </source>
</reference>
<keyword evidence="4" id="KW-1185">Reference proteome</keyword>
<sequence length="100" mass="11389">MAGEVIWAAEALDDIDAIAAYIARDSLVLARRVVSAFFECSDLLLTQPRMGRMVPERQDENIREHFVYSYRLIYALAGEDIHVLAVIHGRRSLESLGERR</sequence>
<dbReference type="InterPro" id="IPR035093">
    <property type="entry name" value="RelE/ParE_toxin_dom_sf"/>
</dbReference>
<dbReference type="RefSeq" id="WP_200242835.1">
    <property type="nucleotide sequence ID" value="NZ_NRRV01000108.1"/>
</dbReference>
<evidence type="ECO:0000313" key="4">
    <source>
        <dbReference type="Proteomes" id="UP000748752"/>
    </source>
</evidence>
<evidence type="ECO:0000256" key="2">
    <source>
        <dbReference type="ARBA" id="ARBA00022649"/>
    </source>
</evidence>
<dbReference type="Pfam" id="PF05016">
    <property type="entry name" value="ParE_toxin"/>
    <property type="match status" value="1"/>
</dbReference>
<dbReference type="PANTHER" id="PTHR33755:SF5">
    <property type="entry name" value="TYPE II TOXIN-ANTITOXIN SYSTEM RELE_PARE FAMILY TOXIN"/>
    <property type="match status" value="1"/>
</dbReference>
<dbReference type="Proteomes" id="UP000748752">
    <property type="component" value="Unassembled WGS sequence"/>
</dbReference>
<comment type="similarity">
    <text evidence="1">Belongs to the RelE toxin family.</text>
</comment>
<dbReference type="EMBL" id="NRRV01000108">
    <property type="protein sequence ID" value="MBK1633701.1"/>
    <property type="molecule type" value="Genomic_DNA"/>
</dbReference>
<protein>
    <submittedName>
        <fullName evidence="3">Type II toxin-antitoxin system mRNA interferase toxin, RelE/StbE family</fullName>
    </submittedName>
</protein>
<dbReference type="PANTHER" id="PTHR33755">
    <property type="entry name" value="TOXIN PARE1-RELATED"/>
    <property type="match status" value="1"/>
</dbReference>
<gene>
    <name evidence="3" type="ORF">CKO31_23755</name>
</gene>
<evidence type="ECO:0000313" key="3">
    <source>
        <dbReference type="EMBL" id="MBK1633701.1"/>
    </source>
</evidence>
<keyword evidence="2" id="KW-1277">Toxin-antitoxin system</keyword>
<organism evidence="3 4">
    <name type="scientific">Thiohalocapsa halophila</name>
    <dbReference type="NCBI Taxonomy" id="69359"/>
    <lineage>
        <taxon>Bacteria</taxon>
        <taxon>Pseudomonadati</taxon>
        <taxon>Pseudomonadota</taxon>
        <taxon>Gammaproteobacteria</taxon>
        <taxon>Chromatiales</taxon>
        <taxon>Chromatiaceae</taxon>
        <taxon>Thiohalocapsa</taxon>
    </lineage>
</organism>
<dbReference type="Gene3D" id="3.30.2310.20">
    <property type="entry name" value="RelE-like"/>
    <property type="match status" value="1"/>
</dbReference>
<accession>A0ABS1CQR1</accession>
<dbReference type="InterPro" id="IPR051803">
    <property type="entry name" value="TA_system_RelE-like_toxin"/>
</dbReference>
<name>A0ABS1CQR1_9GAMM</name>